<keyword evidence="3" id="KW-1185">Reference proteome</keyword>
<organism evidence="2 3">
    <name type="scientific">Olpidium bornovanus</name>
    <dbReference type="NCBI Taxonomy" id="278681"/>
    <lineage>
        <taxon>Eukaryota</taxon>
        <taxon>Fungi</taxon>
        <taxon>Fungi incertae sedis</taxon>
        <taxon>Olpidiomycota</taxon>
        <taxon>Olpidiomycotina</taxon>
        <taxon>Olpidiomycetes</taxon>
        <taxon>Olpidiales</taxon>
        <taxon>Olpidiaceae</taxon>
        <taxon>Olpidium</taxon>
    </lineage>
</organism>
<feature type="non-terminal residue" evidence="2">
    <location>
        <position position="1"/>
    </location>
</feature>
<dbReference type="Proteomes" id="UP000673691">
    <property type="component" value="Unassembled WGS sequence"/>
</dbReference>
<feature type="compositionally biased region" description="Polar residues" evidence="1">
    <location>
        <begin position="127"/>
        <end position="138"/>
    </location>
</feature>
<reference evidence="2 3" key="1">
    <citation type="journal article" name="Sci. Rep.">
        <title>Genome-scale phylogenetic analyses confirm Olpidium as the closest living zoosporic fungus to the non-flagellated, terrestrial fungi.</title>
        <authorList>
            <person name="Chang Y."/>
            <person name="Rochon D."/>
            <person name="Sekimoto S."/>
            <person name="Wang Y."/>
            <person name="Chovatia M."/>
            <person name="Sandor L."/>
            <person name="Salamov A."/>
            <person name="Grigoriev I.V."/>
            <person name="Stajich J.E."/>
            <person name="Spatafora J.W."/>
        </authorList>
    </citation>
    <scope>NUCLEOTIDE SEQUENCE [LARGE SCALE GENOMIC DNA]</scope>
    <source>
        <strain evidence="2">S191</strain>
    </source>
</reference>
<proteinExistence type="predicted"/>
<gene>
    <name evidence="2" type="ORF">BJ554DRAFT_5075</name>
</gene>
<evidence type="ECO:0000313" key="2">
    <source>
        <dbReference type="EMBL" id="KAG5455493.1"/>
    </source>
</evidence>
<accession>A0A8H7ZM61</accession>
<sequence>SSTELTPSFARTRSADSTLAASLRRAAGAFLIYQKVEEDKKGPPVTGLPPITRLSRPMTATDKRPYALQGLLDASRHPPQIDFATRTDCVGGPAQSSPAAGNALALTQLASSRSAAHAPQGIWPLTSKKQPVSVSQRR</sequence>
<name>A0A8H7ZM61_9FUNG</name>
<feature type="region of interest" description="Disordered" evidence="1">
    <location>
        <begin position="40"/>
        <end position="60"/>
    </location>
</feature>
<feature type="region of interest" description="Disordered" evidence="1">
    <location>
        <begin position="116"/>
        <end position="138"/>
    </location>
</feature>
<protein>
    <submittedName>
        <fullName evidence="2">Uncharacterized protein</fullName>
    </submittedName>
</protein>
<evidence type="ECO:0000256" key="1">
    <source>
        <dbReference type="SAM" id="MobiDB-lite"/>
    </source>
</evidence>
<dbReference type="EMBL" id="JAEFCI010013284">
    <property type="protein sequence ID" value="KAG5455493.1"/>
    <property type="molecule type" value="Genomic_DNA"/>
</dbReference>
<comment type="caution">
    <text evidence="2">The sequence shown here is derived from an EMBL/GenBank/DDBJ whole genome shotgun (WGS) entry which is preliminary data.</text>
</comment>
<evidence type="ECO:0000313" key="3">
    <source>
        <dbReference type="Proteomes" id="UP000673691"/>
    </source>
</evidence>
<feature type="region of interest" description="Disordered" evidence="1">
    <location>
        <begin position="77"/>
        <end position="99"/>
    </location>
</feature>
<dbReference type="AlphaFoldDB" id="A0A8H7ZM61"/>